<dbReference type="InterPro" id="IPR050856">
    <property type="entry name" value="Biotin_carboxylase_complex"/>
</dbReference>
<dbReference type="GO" id="GO:0046872">
    <property type="term" value="F:metal ion binding"/>
    <property type="evidence" value="ECO:0007669"/>
    <property type="project" value="UniProtKB-KW"/>
</dbReference>
<evidence type="ECO:0000256" key="18">
    <source>
        <dbReference type="ARBA" id="ARBA00023267"/>
    </source>
</evidence>
<dbReference type="InterPro" id="IPR016185">
    <property type="entry name" value="PreATP-grasp_dom_sf"/>
</dbReference>
<dbReference type="InterPro" id="IPR005479">
    <property type="entry name" value="CPAse_ATP-bd"/>
</dbReference>
<evidence type="ECO:0000256" key="22">
    <source>
        <dbReference type="ARBA" id="ARBA00066043"/>
    </source>
</evidence>
<sequence length="730" mass="80073">MAGLWTGAAALAAAGRRGRWWPHPLIRSVALWTVKHDPHHSRLYLVASRTLCSAGYDSSENTFDKILIANRGEIACRVIKTCKKMGIKTVAIHSDVDASSVHVKMADEAVCVGPAPTSKSYLNMDAIMDAVRSTGAQAVHPGYGFLSENKEFAKRLAAEDVIFIGPDTHAIQAMGDKIESKLLAKKAKVNTIPGFDGVVKDADEAVRIAREIGYPVMIKASAGGGGKGMRIAWDDEETRDGFRFSSQEAASSFGDDRLLIEKFIDNPRHIEIQVLGDKHGNALWLNERECSIQRRNQKVVEEAPSIFLDSETRIAMGEQAVALAKAVNYSSAGTVEFLVDSKKNFYFLEMNTRLQVEHPITECITGLDLVQEMIRVAKGYPLRHKQADIPINGWAVECRVYAEDPYKSFGLPSIGRLSQYEEPIRLPGVRVDSGIQPGSDISIYYDPMISKLITYGSDRTEALKRMEDALDNYVIRGVTHNIALLREVIINSRFIEGDINTKFLSDVYPDGFKGHQLTETERNQFLAVASSLFVASQLRAQHFQDHGNSRVPIVKPQVASWELSVKLHDEIHAVVASSRGPTFSVEVDGSKLNVTSTWNLASPLLSVNVDGTQRTIQCLSREAGGNMSIQFLGTVYKVRILTKLAAELNNFMLEKAAEDTSSVLRSPMPGVVVAISVKPGDLVAEGQEICVIEAMKMQNSMTAGKTGKVKSVHCKAGDTVGEGDLLVELE</sequence>
<evidence type="ECO:0000313" key="28">
    <source>
        <dbReference type="Proteomes" id="UP000694544"/>
    </source>
</evidence>
<evidence type="ECO:0000256" key="5">
    <source>
        <dbReference type="ARBA" id="ARBA00018058"/>
    </source>
</evidence>
<dbReference type="FunFam" id="3.30.470.20:FF:000028">
    <property type="entry name" value="Methylcrotonoyl-CoA carboxylase subunit alpha, mitochondrial"/>
    <property type="match status" value="1"/>
</dbReference>
<evidence type="ECO:0000259" key="25">
    <source>
        <dbReference type="PROSITE" id="PS50975"/>
    </source>
</evidence>
<evidence type="ECO:0000256" key="2">
    <source>
        <dbReference type="ARBA" id="ARBA00004305"/>
    </source>
</evidence>
<dbReference type="NCBIfam" id="NF006367">
    <property type="entry name" value="PRK08591.1"/>
    <property type="match status" value="1"/>
</dbReference>
<dbReference type="GO" id="GO:0005524">
    <property type="term" value="F:ATP binding"/>
    <property type="evidence" value="ECO:0007669"/>
    <property type="project" value="UniProtKB-UniRule"/>
</dbReference>
<keyword evidence="6" id="KW-0597">Phosphoprotein</keyword>
<keyword evidence="9 23" id="KW-0547">Nucleotide-binding</keyword>
<evidence type="ECO:0000256" key="19">
    <source>
        <dbReference type="ARBA" id="ARBA00031557"/>
    </source>
</evidence>
<dbReference type="Pfam" id="PF18140">
    <property type="entry name" value="PCC_BT"/>
    <property type="match status" value="1"/>
</dbReference>
<comment type="catalytic activity">
    <reaction evidence="21">
        <text>propanoyl-CoA + hydrogencarbonate + ATP = (S)-methylmalonyl-CoA + ADP + phosphate + H(+)</text>
        <dbReference type="Rhea" id="RHEA:23720"/>
        <dbReference type="ChEBI" id="CHEBI:15378"/>
        <dbReference type="ChEBI" id="CHEBI:17544"/>
        <dbReference type="ChEBI" id="CHEBI:30616"/>
        <dbReference type="ChEBI" id="CHEBI:43474"/>
        <dbReference type="ChEBI" id="CHEBI:57327"/>
        <dbReference type="ChEBI" id="CHEBI:57392"/>
        <dbReference type="ChEBI" id="CHEBI:456216"/>
        <dbReference type="EC" id="6.4.1.3"/>
    </reaction>
    <physiologicalReaction direction="left-to-right" evidence="21">
        <dbReference type="Rhea" id="RHEA:23721"/>
    </physiologicalReaction>
</comment>
<dbReference type="Pfam" id="PF02786">
    <property type="entry name" value="CPSase_L_D2"/>
    <property type="match status" value="1"/>
</dbReference>
<evidence type="ECO:0000256" key="21">
    <source>
        <dbReference type="ARBA" id="ARBA00049495"/>
    </source>
</evidence>
<dbReference type="PANTHER" id="PTHR18866">
    <property type="entry name" value="CARBOXYLASE:PYRUVATE/ACETYL-COA/PROPIONYL-COA CARBOXYLASE"/>
    <property type="match status" value="1"/>
</dbReference>
<name>A0A8C6D0B1_MOSMO</name>
<dbReference type="PROSITE" id="PS50968">
    <property type="entry name" value="BIOTINYL_LIPOYL"/>
    <property type="match status" value="1"/>
</dbReference>
<dbReference type="PANTHER" id="PTHR18866:SF33">
    <property type="entry name" value="METHYLCROTONOYL-COA CARBOXYLASE SUBUNIT ALPHA, MITOCHONDRIAL-RELATED"/>
    <property type="match status" value="1"/>
</dbReference>
<dbReference type="Gene3D" id="3.40.50.20">
    <property type="match status" value="1"/>
</dbReference>
<keyword evidence="28" id="KW-1185">Reference proteome</keyword>
<evidence type="ECO:0000313" key="27">
    <source>
        <dbReference type="Ensembl" id="ENSMMSP00000007518.1"/>
    </source>
</evidence>
<evidence type="ECO:0000256" key="8">
    <source>
        <dbReference type="ARBA" id="ARBA00022723"/>
    </source>
</evidence>
<evidence type="ECO:0000256" key="13">
    <source>
        <dbReference type="ARBA" id="ARBA00022963"/>
    </source>
</evidence>
<dbReference type="PROSITE" id="PS50979">
    <property type="entry name" value="BC"/>
    <property type="match status" value="1"/>
</dbReference>
<evidence type="ECO:0000256" key="16">
    <source>
        <dbReference type="ARBA" id="ARBA00023128"/>
    </source>
</evidence>
<dbReference type="EC" id="6.4.1.3" evidence="4"/>
<dbReference type="PROSITE" id="PS00866">
    <property type="entry name" value="CPSASE_1"/>
    <property type="match status" value="1"/>
</dbReference>
<dbReference type="CDD" id="cd06850">
    <property type="entry name" value="biotinyl_domain"/>
    <property type="match status" value="1"/>
</dbReference>
<keyword evidence="13" id="KW-0442">Lipid degradation</keyword>
<evidence type="ECO:0000256" key="10">
    <source>
        <dbReference type="ARBA" id="ARBA00022840"/>
    </source>
</evidence>
<feature type="domain" description="Lipoyl-binding" evidence="24">
    <location>
        <begin position="655"/>
        <end position="730"/>
    </location>
</feature>
<feature type="domain" description="ATP-grasp" evidence="25">
    <location>
        <begin position="181"/>
        <end position="378"/>
    </location>
</feature>
<dbReference type="InterPro" id="IPR041265">
    <property type="entry name" value="PCC_BT"/>
</dbReference>
<comment type="subcellular location">
    <subcellularLocation>
        <location evidence="2">Mitochondrion matrix</location>
    </subcellularLocation>
</comment>
<dbReference type="GO" id="GO:0005759">
    <property type="term" value="C:mitochondrial matrix"/>
    <property type="evidence" value="ECO:0007669"/>
    <property type="project" value="UniProtKB-SubCell"/>
</dbReference>
<dbReference type="SMART" id="SM00878">
    <property type="entry name" value="Biotin_carb_C"/>
    <property type="match status" value="1"/>
</dbReference>
<dbReference type="PROSITE" id="PS00867">
    <property type="entry name" value="CPSASE_2"/>
    <property type="match status" value="1"/>
</dbReference>
<dbReference type="AlphaFoldDB" id="A0A8C6D0B1"/>
<keyword evidence="18" id="KW-0092">Biotin</keyword>
<dbReference type="GO" id="GO:1902494">
    <property type="term" value="C:catalytic complex"/>
    <property type="evidence" value="ECO:0007669"/>
    <property type="project" value="Ensembl"/>
</dbReference>
<evidence type="ECO:0000256" key="14">
    <source>
        <dbReference type="ARBA" id="ARBA00022990"/>
    </source>
</evidence>
<organism evidence="27 28">
    <name type="scientific">Moschus moschiferus</name>
    <name type="common">Siberian musk deer</name>
    <name type="synonym">Moschus sibiricus</name>
    <dbReference type="NCBI Taxonomy" id="68415"/>
    <lineage>
        <taxon>Eukaryota</taxon>
        <taxon>Metazoa</taxon>
        <taxon>Chordata</taxon>
        <taxon>Craniata</taxon>
        <taxon>Vertebrata</taxon>
        <taxon>Euteleostomi</taxon>
        <taxon>Mammalia</taxon>
        <taxon>Eutheria</taxon>
        <taxon>Laurasiatheria</taxon>
        <taxon>Artiodactyla</taxon>
        <taxon>Ruminantia</taxon>
        <taxon>Pecora</taxon>
        <taxon>Moschidae</taxon>
        <taxon>Moschus</taxon>
    </lineage>
</organism>
<keyword evidence="11" id="KW-0460">Magnesium</keyword>
<dbReference type="Proteomes" id="UP000694544">
    <property type="component" value="Unplaced"/>
</dbReference>
<evidence type="ECO:0000256" key="3">
    <source>
        <dbReference type="ARBA" id="ARBA00005060"/>
    </source>
</evidence>
<dbReference type="Gene3D" id="3.30.700.30">
    <property type="match status" value="1"/>
</dbReference>
<evidence type="ECO:0000256" key="1">
    <source>
        <dbReference type="ARBA" id="ARBA00001953"/>
    </source>
</evidence>
<dbReference type="FunFam" id="3.30.1490.20:FF:000003">
    <property type="entry name" value="acetyl-CoA carboxylase isoform X1"/>
    <property type="match status" value="1"/>
</dbReference>
<comment type="catalytic activity">
    <reaction evidence="20">
        <text>butanoyl-CoA + hydrogencarbonate + ATP = (2S)-ethylmalonyl-CoA + ADP + phosphate + H(+)</text>
        <dbReference type="Rhea" id="RHEA:59520"/>
        <dbReference type="ChEBI" id="CHEBI:15378"/>
        <dbReference type="ChEBI" id="CHEBI:17544"/>
        <dbReference type="ChEBI" id="CHEBI:30616"/>
        <dbReference type="ChEBI" id="CHEBI:43474"/>
        <dbReference type="ChEBI" id="CHEBI:57371"/>
        <dbReference type="ChEBI" id="CHEBI:60909"/>
        <dbReference type="ChEBI" id="CHEBI:456216"/>
    </reaction>
    <physiologicalReaction direction="left-to-right" evidence="20">
        <dbReference type="Rhea" id="RHEA:59521"/>
    </physiologicalReaction>
</comment>
<evidence type="ECO:0000256" key="17">
    <source>
        <dbReference type="ARBA" id="ARBA00023211"/>
    </source>
</evidence>
<dbReference type="InterPro" id="IPR005482">
    <property type="entry name" value="Biotin_COase_C"/>
</dbReference>
<dbReference type="InterPro" id="IPR011053">
    <property type="entry name" value="Single_hybrid_motif"/>
</dbReference>
<keyword evidence="16" id="KW-0496">Mitochondrion</keyword>
<keyword evidence="17" id="KW-0464">Manganese</keyword>
<dbReference type="Pfam" id="PF00289">
    <property type="entry name" value="Biotin_carb_N"/>
    <property type="match status" value="1"/>
</dbReference>
<keyword evidence="10 23" id="KW-0067">ATP-binding</keyword>
<dbReference type="InterPro" id="IPR011764">
    <property type="entry name" value="Biotin_carboxylation_dom"/>
</dbReference>
<evidence type="ECO:0000256" key="23">
    <source>
        <dbReference type="PROSITE-ProRule" id="PRU00409"/>
    </source>
</evidence>
<reference evidence="27" key="2">
    <citation type="submission" date="2025-09" db="UniProtKB">
        <authorList>
            <consortium name="Ensembl"/>
        </authorList>
    </citation>
    <scope>IDENTIFICATION</scope>
</reference>
<dbReference type="Pfam" id="PF02785">
    <property type="entry name" value="Biotin_carb_C"/>
    <property type="match status" value="1"/>
</dbReference>
<dbReference type="GeneTree" id="ENSGT00940000156083"/>
<dbReference type="GO" id="GO:0004658">
    <property type="term" value="F:propionyl-CoA carboxylase activity"/>
    <property type="evidence" value="ECO:0007669"/>
    <property type="project" value="UniProtKB-EC"/>
</dbReference>
<dbReference type="GO" id="GO:0016042">
    <property type="term" value="P:lipid catabolic process"/>
    <property type="evidence" value="ECO:0007669"/>
    <property type="project" value="UniProtKB-KW"/>
</dbReference>
<evidence type="ECO:0000256" key="9">
    <source>
        <dbReference type="ARBA" id="ARBA00022741"/>
    </source>
</evidence>
<evidence type="ECO:0000256" key="7">
    <source>
        <dbReference type="ARBA" id="ARBA00022598"/>
    </source>
</evidence>
<dbReference type="SUPFAM" id="SSF56059">
    <property type="entry name" value="Glutathione synthetase ATP-binding domain-like"/>
    <property type="match status" value="1"/>
</dbReference>
<dbReference type="InterPro" id="IPR011761">
    <property type="entry name" value="ATP-grasp"/>
</dbReference>
<proteinExistence type="predicted"/>
<dbReference type="UniPathway" id="UPA00945">
    <property type="reaction ID" value="UER00908"/>
</dbReference>
<dbReference type="FunFam" id="2.40.50.100:FF:000029">
    <property type="entry name" value="propionyl-CoA carboxylase alpha chain, mitochondrial"/>
    <property type="match status" value="1"/>
</dbReference>
<reference evidence="27" key="1">
    <citation type="submission" date="2025-08" db="UniProtKB">
        <authorList>
            <consortium name="Ensembl"/>
        </authorList>
    </citation>
    <scope>IDENTIFICATION</scope>
</reference>
<dbReference type="InterPro" id="IPR013815">
    <property type="entry name" value="ATP_grasp_subdomain_1"/>
</dbReference>
<dbReference type="Gene3D" id="2.40.50.100">
    <property type="match status" value="1"/>
</dbReference>
<evidence type="ECO:0000259" key="24">
    <source>
        <dbReference type="PROSITE" id="PS50968"/>
    </source>
</evidence>
<comment type="subunit">
    <text evidence="22">The holoenzyme is a dodecamer composed of 6 PCCA/alpha subunits and 6 PCCB/beta subunits. Interacts (via the biotin carboxylation domain) with SIRT4. Interacts with SIRT3 and SIRT5.</text>
</comment>
<dbReference type="InterPro" id="IPR011054">
    <property type="entry name" value="Rudment_hybrid_motif"/>
</dbReference>
<dbReference type="PROSITE" id="PS50975">
    <property type="entry name" value="ATP_GRASP"/>
    <property type="match status" value="1"/>
</dbReference>
<dbReference type="InterPro" id="IPR001882">
    <property type="entry name" value="Biotin_BS"/>
</dbReference>
<evidence type="ECO:0000256" key="11">
    <source>
        <dbReference type="ARBA" id="ARBA00022842"/>
    </source>
</evidence>
<feature type="domain" description="Biotin carboxylation" evidence="26">
    <location>
        <begin position="62"/>
        <end position="509"/>
    </location>
</feature>
<dbReference type="PROSITE" id="PS00188">
    <property type="entry name" value="BIOTIN"/>
    <property type="match status" value="1"/>
</dbReference>
<protein>
    <recommendedName>
        <fullName evidence="5">Propionyl-CoA carboxylase alpha chain, mitochondrial</fullName>
        <ecNumber evidence="4">6.4.1.3</ecNumber>
    </recommendedName>
    <alternativeName>
        <fullName evidence="19">Propanoyl-CoA:carbon dioxide ligase subunit alpha</fullName>
    </alternativeName>
</protein>
<keyword evidence="14" id="KW-0007">Acetylation</keyword>
<evidence type="ECO:0000256" key="4">
    <source>
        <dbReference type="ARBA" id="ARBA00013050"/>
    </source>
</evidence>
<dbReference type="Gene3D" id="3.30.1490.20">
    <property type="entry name" value="ATP-grasp fold, A domain"/>
    <property type="match status" value="1"/>
</dbReference>
<dbReference type="Pfam" id="PF00364">
    <property type="entry name" value="Biotin_lipoyl"/>
    <property type="match status" value="1"/>
</dbReference>
<dbReference type="SUPFAM" id="SSF52440">
    <property type="entry name" value="PreATP-grasp domain"/>
    <property type="match status" value="1"/>
</dbReference>
<comment type="pathway">
    <text evidence="3">Metabolic intermediate metabolism; propanoyl-CoA degradation; succinyl-CoA from propanoyl-CoA: step 1/3.</text>
</comment>
<gene>
    <name evidence="27" type="primary">PCCA</name>
</gene>
<keyword evidence="7" id="KW-0436">Ligase</keyword>
<dbReference type="InterPro" id="IPR005481">
    <property type="entry name" value="BC-like_N"/>
</dbReference>
<dbReference type="InterPro" id="IPR000089">
    <property type="entry name" value="Biotin_lipoyl"/>
</dbReference>
<dbReference type="Ensembl" id="ENSMMST00000008337.1">
    <property type="protein sequence ID" value="ENSMMSP00000007518.1"/>
    <property type="gene ID" value="ENSMMSG00000005678.1"/>
</dbReference>
<evidence type="ECO:0000256" key="15">
    <source>
        <dbReference type="ARBA" id="ARBA00023098"/>
    </source>
</evidence>
<dbReference type="SUPFAM" id="SSF51230">
    <property type="entry name" value="Single hybrid motif"/>
    <property type="match status" value="1"/>
</dbReference>
<keyword evidence="15" id="KW-0443">Lipid metabolism</keyword>
<evidence type="ECO:0000256" key="6">
    <source>
        <dbReference type="ARBA" id="ARBA00022553"/>
    </source>
</evidence>
<dbReference type="GO" id="GO:0019899">
    <property type="term" value="F:enzyme binding"/>
    <property type="evidence" value="ECO:0007669"/>
    <property type="project" value="Ensembl"/>
</dbReference>
<dbReference type="FunFam" id="3.40.50.20:FF:000010">
    <property type="entry name" value="Propionyl-CoA carboxylase subunit alpha"/>
    <property type="match status" value="1"/>
</dbReference>
<evidence type="ECO:0000259" key="26">
    <source>
        <dbReference type="PROSITE" id="PS50979"/>
    </source>
</evidence>
<keyword evidence="8" id="KW-0479">Metal-binding</keyword>
<dbReference type="SUPFAM" id="SSF51246">
    <property type="entry name" value="Rudiment single hybrid motif"/>
    <property type="match status" value="1"/>
</dbReference>
<accession>A0A8C6D0B1</accession>
<comment type="cofactor">
    <cofactor evidence="1">
        <name>biotin</name>
        <dbReference type="ChEBI" id="CHEBI:57586"/>
    </cofactor>
</comment>
<keyword evidence="12" id="KW-0809">Transit peptide</keyword>
<evidence type="ECO:0000256" key="20">
    <source>
        <dbReference type="ARBA" id="ARBA00048208"/>
    </source>
</evidence>
<evidence type="ECO:0000256" key="12">
    <source>
        <dbReference type="ARBA" id="ARBA00022946"/>
    </source>
</evidence>
<dbReference type="Gene3D" id="3.30.470.20">
    <property type="entry name" value="ATP-grasp fold, B domain"/>
    <property type="match status" value="1"/>
</dbReference>